<protein>
    <submittedName>
        <fullName evidence="3">Uncharacterized protein</fullName>
    </submittedName>
</protein>
<name>A0A0A2WHK9_9GAMM</name>
<dbReference type="Proteomes" id="UP000030518">
    <property type="component" value="Unassembled WGS sequence"/>
</dbReference>
<gene>
    <name evidence="3" type="ORF">LF41_2946</name>
</gene>
<comment type="caution">
    <text evidence="3">The sequence shown here is derived from an EMBL/GenBank/DDBJ whole genome shotgun (WGS) entry which is preliminary data.</text>
</comment>
<evidence type="ECO:0000256" key="1">
    <source>
        <dbReference type="SAM" id="MobiDB-lite"/>
    </source>
</evidence>
<sequence length="396" mass="43564">MTRNRILPWAGVLVGALVAGMAFADSWAPARTTQYVSADGDWRLTVEPRDIAGPLEYFQDAAAGKDTPGGVPGSKQTSAVGTMEHRVGTTWQKVWREKLRNDVAPVEAIALPGGVAMTLDNWHSMGFGKDVVVLYDAKGAVTASYALDDFLPKDYVRALPRTVSSLHWRGKATALPDGKRVSIAVLVPSEEGSPFAEDARFVPVVFDLAAGRVIPPSGAEWDQALQTSRTVRTHQRALEAKRRKEFIEPLRFPEPATELALSLYMVEAFFRIDDQGADGYPETTVLRASDAADYAQSVEWVHEALCRTRWEGTQMFASSSQDDLVAKIEAQSKCLKTEMLARSRIYLVMDDAHFARGRKTLARTGAAVIQIDPAKPIPQDPERLANYMESRPSSDE</sequence>
<keyword evidence="2" id="KW-0732">Signal</keyword>
<feature type="signal peptide" evidence="2">
    <location>
        <begin position="1"/>
        <end position="24"/>
    </location>
</feature>
<dbReference type="AlphaFoldDB" id="A0A0A2WHK9"/>
<feature type="chain" id="PRO_5001996700" evidence="2">
    <location>
        <begin position="25"/>
        <end position="396"/>
    </location>
</feature>
<dbReference type="RefSeq" id="WP_036168206.1">
    <property type="nucleotide sequence ID" value="NZ_JRKJ01000008.1"/>
</dbReference>
<dbReference type="PATRIC" id="fig|1300345.3.peg.1492"/>
<accession>A0A0A2WHK9</accession>
<feature type="region of interest" description="Disordered" evidence="1">
    <location>
        <begin position="375"/>
        <end position="396"/>
    </location>
</feature>
<evidence type="ECO:0000256" key="2">
    <source>
        <dbReference type="SAM" id="SignalP"/>
    </source>
</evidence>
<reference evidence="3 4" key="1">
    <citation type="submission" date="2014-09" db="EMBL/GenBank/DDBJ databases">
        <title>Genome sequences of Lysobacter dokdonensis DS-58.</title>
        <authorList>
            <person name="Kim J.F."/>
            <person name="Kwak M.-J."/>
        </authorList>
    </citation>
    <scope>NUCLEOTIDE SEQUENCE [LARGE SCALE GENOMIC DNA]</scope>
    <source>
        <strain evidence="3 4">DS-58</strain>
    </source>
</reference>
<keyword evidence="4" id="KW-1185">Reference proteome</keyword>
<dbReference type="eggNOG" id="ENOG5030AXX">
    <property type="taxonomic scope" value="Bacteria"/>
</dbReference>
<evidence type="ECO:0000313" key="4">
    <source>
        <dbReference type="Proteomes" id="UP000030518"/>
    </source>
</evidence>
<organism evidence="3 4">
    <name type="scientific">Lysobacter dokdonensis DS-58</name>
    <dbReference type="NCBI Taxonomy" id="1300345"/>
    <lineage>
        <taxon>Bacteria</taxon>
        <taxon>Pseudomonadati</taxon>
        <taxon>Pseudomonadota</taxon>
        <taxon>Gammaproteobacteria</taxon>
        <taxon>Lysobacterales</taxon>
        <taxon>Lysobacteraceae</taxon>
        <taxon>Noviluteimonas</taxon>
    </lineage>
</organism>
<dbReference type="OrthoDB" id="6023599at2"/>
<dbReference type="EMBL" id="JRKJ01000008">
    <property type="protein sequence ID" value="KGQ19298.1"/>
    <property type="molecule type" value="Genomic_DNA"/>
</dbReference>
<proteinExistence type="predicted"/>
<evidence type="ECO:0000313" key="3">
    <source>
        <dbReference type="EMBL" id="KGQ19298.1"/>
    </source>
</evidence>